<proteinExistence type="predicted"/>
<keyword evidence="2" id="KW-1185">Reference proteome</keyword>
<evidence type="ECO:0000313" key="1">
    <source>
        <dbReference type="EMBL" id="KAF0845554.1"/>
    </source>
</evidence>
<protein>
    <recommendedName>
        <fullName evidence="3">SUKH-4 immunity protein of toxin-antitoxin system</fullName>
    </recommendedName>
</protein>
<dbReference type="EMBL" id="VMSD01000007">
    <property type="protein sequence ID" value="KAF0845554.1"/>
    <property type="molecule type" value="Genomic_DNA"/>
</dbReference>
<comment type="caution">
    <text evidence="1">The sequence shown here is derived from an EMBL/GenBank/DDBJ whole genome shotgun (WGS) entry which is preliminary data.</text>
</comment>
<reference evidence="1 2" key="1">
    <citation type="submission" date="2019-07" db="EMBL/GenBank/DDBJ databases">
        <title>Genomic Encyclopedia of Type Strains, Phase IV (KMG-IV): sequencing the most valuable type-strain genomes for metagenomic binning, comparative biology and taxonomic classification.</title>
        <authorList>
            <person name="Goeker M."/>
        </authorList>
    </citation>
    <scope>NUCLEOTIDE SEQUENCE [LARGE SCALE GENOMIC DNA]</scope>
    <source>
        <strain evidence="1 2">DSM 44831</strain>
    </source>
</reference>
<evidence type="ECO:0008006" key="3">
    <source>
        <dbReference type="Google" id="ProtNLM"/>
    </source>
</evidence>
<gene>
    <name evidence="1" type="ORF">FNL39_107155</name>
</gene>
<accession>A0ABQ6YJ77</accession>
<dbReference type="Proteomes" id="UP000798951">
    <property type="component" value="Unassembled WGS sequence"/>
</dbReference>
<organism evidence="1 2">
    <name type="scientific">Nocardia caishijiensis</name>
    <dbReference type="NCBI Taxonomy" id="184756"/>
    <lineage>
        <taxon>Bacteria</taxon>
        <taxon>Bacillati</taxon>
        <taxon>Actinomycetota</taxon>
        <taxon>Actinomycetes</taxon>
        <taxon>Mycobacteriales</taxon>
        <taxon>Nocardiaceae</taxon>
        <taxon>Nocardia</taxon>
    </lineage>
</organism>
<evidence type="ECO:0000313" key="2">
    <source>
        <dbReference type="Proteomes" id="UP000798951"/>
    </source>
</evidence>
<name>A0ABQ6YJ77_9NOCA</name>
<sequence>MADDLIVGFFAEVVRADRFPGDAGGRLRGRVRHTGPMGAEHVDLPEVVVHVGDGSGAPRAVDPARPGADAVDPAPDHPFLLLTRGADHIQARYLPDGSYELEHTADTDRRHLFTTDAVLVRDIVWSWIQRDSWWSDTVAWTTVDPALAELDALRAELTDMLDGMSLLDTVTDDLDAALARADELLADPDLPDC</sequence>